<dbReference type="RefSeq" id="WP_206569911.1">
    <property type="nucleotide sequence ID" value="NZ_JAFKCW010000003.1"/>
</dbReference>
<sequence length="378" mass="42368">MRPLNPKPFLLLPLVLLGLLGGISGGWIRLGSPVIPIVEAGANHGLLMVGGFLGTLISIERAMVMKKKAWLFIPFLSGISGVFFLIGQVQVGMIALLAGSLGLSVIMQVQVIRHPYFHSILLYLGAVSWFVGNFLAWHFGLIAAGSTWWIGFLLFTIVGERLELSQFLPIPYWSKKALGALLGLFFIGLILPFHGAGNEVMGIAVLSISSWLLIFDMAKVAARKKAQFRYIGIGLRIGYLWLGTQGLILLLMESQPFFYDLVLHTFFLGFTFSMIWAHAPIIFPTIFGIRETPYHRILWWPWILFQVTLLGRILSGVLGEFELRKSFGVANGYLILIQFFLMAGVVMWKIRQRKKSSLKSNTDFETESKNLSFLQTRE</sequence>
<dbReference type="EMBL" id="JAFKCW010000003">
    <property type="protein sequence ID" value="MBN7801901.1"/>
    <property type="molecule type" value="Genomic_DNA"/>
</dbReference>
<dbReference type="Proteomes" id="UP000664698">
    <property type="component" value="Unassembled WGS sequence"/>
</dbReference>
<feature type="transmembrane region" description="Helical" evidence="1">
    <location>
        <begin position="297"/>
        <end position="318"/>
    </location>
</feature>
<organism evidence="2 3">
    <name type="scientific">Algoriphagus aestuariicola</name>
    <dbReference type="NCBI Taxonomy" id="1852016"/>
    <lineage>
        <taxon>Bacteria</taxon>
        <taxon>Pseudomonadati</taxon>
        <taxon>Bacteroidota</taxon>
        <taxon>Cytophagia</taxon>
        <taxon>Cytophagales</taxon>
        <taxon>Cyclobacteriaceae</taxon>
        <taxon>Algoriphagus</taxon>
    </lineage>
</organism>
<feature type="transmembrane region" description="Helical" evidence="1">
    <location>
        <begin position="146"/>
        <end position="164"/>
    </location>
</feature>
<feature type="transmembrane region" description="Helical" evidence="1">
    <location>
        <begin position="69"/>
        <end position="86"/>
    </location>
</feature>
<evidence type="ECO:0000256" key="1">
    <source>
        <dbReference type="SAM" id="Phobius"/>
    </source>
</evidence>
<evidence type="ECO:0000313" key="3">
    <source>
        <dbReference type="Proteomes" id="UP000664698"/>
    </source>
</evidence>
<feature type="transmembrane region" description="Helical" evidence="1">
    <location>
        <begin position="35"/>
        <end position="57"/>
    </location>
</feature>
<keyword evidence="1" id="KW-1133">Transmembrane helix</keyword>
<evidence type="ECO:0000313" key="2">
    <source>
        <dbReference type="EMBL" id="MBN7801901.1"/>
    </source>
</evidence>
<keyword evidence="3" id="KW-1185">Reference proteome</keyword>
<proteinExistence type="predicted"/>
<name>A0ABS3BSP9_9BACT</name>
<keyword evidence="1" id="KW-0812">Transmembrane</keyword>
<feature type="transmembrane region" description="Helical" evidence="1">
    <location>
        <begin position="330"/>
        <end position="350"/>
    </location>
</feature>
<protein>
    <submittedName>
        <fullName evidence="2">Uncharacterized protein</fullName>
    </submittedName>
</protein>
<feature type="transmembrane region" description="Helical" evidence="1">
    <location>
        <begin position="176"/>
        <end position="194"/>
    </location>
</feature>
<keyword evidence="1" id="KW-0472">Membrane</keyword>
<gene>
    <name evidence="2" type="ORF">J0A67_13585</name>
</gene>
<reference evidence="2 3" key="1">
    <citation type="submission" date="2021-03" db="EMBL/GenBank/DDBJ databases">
        <title>novel species isolated from a fishpond in China.</title>
        <authorList>
            <person name="Lu H."/>
            <person name="Cai Z."/>
        </authorList>
    </citation>
    <scope>NUCLEOTIDE SEQUENCE [LARGE SCALE GENOMIC DNA]</scope>
    <source>
        <strain evidence="2 3">JCM 31546</strain>
    </source>
</reference>
<feature type="transmembrane region" description="Helical" evidence="1">
    <location>
        <begin position="92"/>
        <end position="109"/>
    </location>
</feature>
<comment type="caution">
    <text evidence="2">The sequence shown here is derived from an EMBL/GenBank/DDBJ whole genome shotgun (WGS) entry which is preliminary data.</text>
</comment>
<feature type="transmembrane region" description="Helical" evidence="1">
    <location>
        <begin position="200"/>
        <end position="218"/>
    </location>
</feature>
<feature type="transmembrane region" description="Helical" evidence="1">
    <location>
        <begin position="230"/>
        <end position="251"/>
    </location>
</feature>
<accession>A0ABS3BSP9</accession>
<feature type="transmembrane region" description="Helical" evidence="1">
    <location>
        <begin position="121"/>
        <end position="140"/>
    </location>
</feature>